<dbReference type="KEGG" id="fcy:FRACYDRAFT_157110"/>
<dbReference type="EMBL" id="KV784371">
    <property type="protein sequence ID" value="OEU10562.1"/>
    <property type="molecule type" value="Genomic_DNA"/>
</dbReference>
<dbReference type="AlphaFoldDB" id="A0A1E7EXC9"/>
<feature type="transmembrane region" description="Helical" evidence="7">
    <location>
        <begin position="233"/>
        <end position="256"/>
    </location>
</feature>
<keyword evidence="3" id="KW-0813">Transport</keyword>
<evidence type="ECO:0000256" key="2">
    <source>
        <dbReference type="ARBA" id="ARBA00006434"/>
    </source>
</evidence>
<feature type="transmembrane region" description="Helical" evidence="7">
    <location>
        <begin position="126"/>
        <end position="144"/>
    </location>
</feature>
<evidence type="ECO:0000256" key="3">
    <source>
        <dbReference type="ARBA" id="ARBA00022448"/>
    </source>
</evidence>
<dbReference type="OrthoDB" id="6132759at2759"/>
<feature type="transmembrane region" description="Helical" evidence="7">
    <location>
        <begin position="388"/>
        <end position="410"/>
    </location>
</feature>
<evidence type="ECO:0000256" key="4">
    <source>
        <dbReference type="ARBA" id="ARBA00022692"/>
    </source>
</evidence>
<name>A0A1E7EXC9_9STRA</name>
<dbReference type="PROSITE" id="PS50283">
    <property type="entry name" value="NA_SOLUT_SYMP_3"/>
    <property type="match status" value="1"/>
</dbReference>
<reference evidence="8 9" key="1">
    <citation type="submission" date="2016-09" db="EMBL/GenBank/DDBJ databases">
        <title>Extensive genetic diversity and differential bi-allelic expression allows diatom success in the polar Southern Ocean.</title>
        <authorList>
            <consortium name="DOE Joint Genome Institute"/>
            <person name="Mock T."/>
            <person name="Otillar R.P."/>
            <person name="Strauss J."/>
            <person name="Dupont C."/>
            <person name="Frickenhaus S."/>
            <person name="Maumus F."/>
            <person name="Mcmullan M."/>
            <person name="Sanges R."/>
            <person name="Schmutz J."/>
            <person name="Toseland A."/>
            <person name="Valas R."/>
            <person name="Veluchamy A."/>
            <person name="Ward B.J."/>
            <person name="Allen A."/>
            <person name="Barry K."/>
            <person name="Falciatore A."/>
            <person name="Ferrante M."/>
            <person name="Fortunato A.E."/>
            <person name="Gloeckner G."/>
            <person name="Gruber A."/>
            <person name="Hipkin R."/>
            <person name="Janech M."/>
            <person name="Kroth P."/>
            <person name="Leese F."/>
            <person name="Lindquist E."/>
            <person name="Lyon B.R."/>
            <person name="Martin J."/>
            <person name="Mayer C."/>
            <person name="Parker M."/>
            <person name="Quesneville H."/>
            <person name="Raymond J."/>
            <person name="Uhlig C."/>
            <person name="Valentin K.U."/>
            <person name="Worden A.Z."/>
            <person name="Armbrust E.V."/>
            <person name="Bowler C."/>
            <person name="Green B."/>
            <person name="Moulton V."/>
            <person name="Van Oosterhout C."/>
            <person name="Grigoriev I."/>
        </authorList>
    </citation>
    <scope>NUCLEOTIDE SEQUENCE [LARGE SCALE GENOMIC DNA]</scope>
    <source>
        <strain evidence="8 9">CCMP1102</strain>
    </source>
</reference>
<evidence type="ECO:0000256" key="7">
    <source>
        <dbReference type="SAM" id="Phobius"/>
    </source>
</evidence>
<feature type="transmembrane region" description="Helical" evidence="7">
    <location>
        <begin position="84"/>
        <end position="106"/>
    </location>
</feature>
<dbReference type="PANTHER" id="PTHR48086">
    <property type="entry name" value="SODIUM/PROLINE SYMPORTER-RELATED"/>
    <property type="match status" value="1"/>
</dbReference>
<feature type="transmembrane region" description="Helical" evidence="7">
    <location>
        <begin position="7"/>
        <end position="28"/>
    </location>
</feature>
<evidence type="ECO:0000313" key="9">
    <source>
        <dbReference type="Proteomes" id="UP000095751"/>
    </source>
</evidence>
<keyword evidence="6 7" id="KW-0472">Membrane</keyword>
<keyword evidence="9" id="KW-1185">Reference proteome</keyword>
<evidence type="ECO:0008006" key="10">
    <source>
        <dbReference type="Google" id="ProtNLM"/>
    </source>
</evidence>
<dbReference type="Proteomes" id="UP000095751">
    <property type="component" value="Unassembled WGS sequence"/>
</dbReference>
<dbReference type="GO" id="GO:0015606">
    <property type="term" value="F:spermidine transmembrane transporter activity"/>
    <property type="evidence" value="ECO:0007669"/>
    <property type="project" value="TreeGrafter"/>
</dbReference>
<comment type="subcellular location">
    <subcellularLocation>
        <location evidence="1">Membrane</location>
        <topology evidence="1">Multi-pass membrane protein</topology>
    </subcellularLocation>
</comment>
<feature type="transmembrane region" description="Helical" evidence="7">
    <location>
        <begin position="318"/>
        <end position="341"/>
    </location>
</feature>
<evidence type="ECO:0000313" key="8">
    <source>
        <dbReference type="EMBL" id="OEU10562.1"/>
    </source>
</evidence>
<evidence type="ECO:0000256" key="1">
    <source>
        <dbReference type="ARBA" id="ARBA00004141"/>
    </source>
</evidence>
<dbReference type="GO" id="GO:0005886">
    <property type="term" value="C:plasma membrane"/>
    <property type="evidence" value="ECO:0007669"/>
    <property type="project" value="TreeGrafter"/>
</dbReference>
<feature type="transmembrane region" description="Helical" evidence="7">
    <location>
        <begin position="156"/>
        <end position="175"/>
    </location>
</feature>
<organism evidence="8 9">
    <name type="scientific">Fragilariopsis cylindrus CCMP1102</name>
    <dbReference type="NCBI Taxonomy" id="635003"/>
    <lineage>
        <taxon>Eukaryota</taxon>
        <taxon>Sar</taxon>
        <taxon>Stramenopiles</taxon>
        <taxon>Ochrophyta</taxon>
        <taxon>Bacillariophyta</taxon>
        <taxon>Bacillariophyceae</taxon>
        <taxon>Bacillariophycidae</taxon>
        <taxon>Bacillariales</taxon>
        <taxon>Bacillariaceae</taxon>
        <taxon>Fragilariopsis</taxon>
    </lineage>
</organism>
<gene>
    <name evidence="8" type="ORF">FRACYDRAFT_157110</name>
</gene>
<dbReference type="InterPro" id="IPR050277">
    <property type="entry name" value="Sodium:Solute_Symporter"/>
</dbReference>
<feature type="non-terminal residue" evidence="8">
    <location>
        <position position="483"/>
    </location>
</feature>
<keyword evidence="4 7" id="KW-0812">Transmembrane</keyword>
<evidence type="ECO:0000256" key="5">
    <source>
        <dbReference type="ARBA" id="ARBA00022989"/>
    </source>
</evidence>
<evidence type="ECO:0000256" key="6">
    <source>
        <dbReference type="ARBA" id="ARBA00023136"/>
    </source>
</evidence>
<feature type="transmembrane region" description="Helical" evidence="7">
    <location>
        <begin position="195"/>
        <end position="212"/>
    </location>
</feature>
<dbReference type="Gene3D" id="1.20.1730.10">
    <property type="entry name" value="Sodium/glucose cotransporter"/>
    <property type="match status" value="1"/>
</dbReference>
<dbReference type="InParanoid" id="A0A1E7EXC9"/>
<comment type="similarity">
    <text evidence="2">Belongs to the sodium:solute symporter (SSF) (TC 2.A.21) family.</text>
</comment>
<dbReference type="InterPro" id="IPR001734">
    <property type="entry name" value="Na/solute_symporter"/>
</dbReference>
<accession>A0A1E7EXC9</accession>
<dbReference type="PANTHER" id="PTHR48086:SF10">
    <property type="entry name" value="AGR155CP"/>
    <property type="match status" value="1"/>
</dbReference>
<feature type="transmembrane region" description="Helical" evidence="7">
    <location>
        <begin position="430"/>
        <end position="453"/>
    </location>
</feature>
<feature type="transmembrane region" description="Helical" evidence="7">
    <location>
        <begin position="40"/>
        <end position="63"/>
    </location>
</feature>
<proteinExistence type="inferred from homology"/>
<protein>
    <recommendedName>
        <fullName evidence="10">Na+/solute symporter</fullName>
    </recommendedName>
</protein>
<feature type="transmembrane region" description="Helical" evidence="7">
    <location>
        <begin position="347"/>
        <end position="367"/>
    </location>
</feature>
<sequence>YLSARNSAGAWTIALSYFASGMGAWVVYGTTEMGATPSLSWLGIIGYSGASAFPAAAICYLGPQIKERCTDKAFSTTDFGRERYGRLMQLSIAAISLFYMFIYMVAELTSISNIFALLTNNNSQGFTIGVTVVIGVATLSYTAYAGLPSSIVTDRFQGFLMGILVIIITITLCAFDENKVTPEEFGLASSWTVEGFMAMITLIIAILSAELFNQATWQRVWAAESVPAMRKGFTLGTIGIFLLMMFFGIIAMIAYAKDPEAYDNFEKYAYLAFFDLLVPLGNGWHVIVLILVTALAASSLDSLQNGLNSIFYRDALRAGLNAQATATVLVVLMNIPAIWLASEKLSVLGLFLVADLVCACGLFPVFLGLQEEDKLGGLLPAPTEVGAFMGIISGIVTVLVIGAINGVNGFEYFWLRNGAICALCGSETMITFIVTPIMAGIGTYVFTHLDILIRGKEAARRPLFELPFDKEDEVDKKDEDVEA</sequence>
<feature type="transmembrane region" description="Helical" evidence="7">
    <location>
        <begin position="268"/>
        <end position="297"/>
    </location>
</feature>
<feature type="non-terminal residue" evidence="8">
    <location>
        <position position="1"/>
    </location>
</feature>
<dbReference type="InterPro" id="IPR038377">
    <property type="entry name" value="Na/Glc_symporter_sf"/>
</dbReference>
<keyword evidence="5 7" id="KW-1133">Transmembrane helix</keyword>